<comment type="caution">
    <text evidence="1">The sequence shown here is derived from an EMBL/GenBank/DDBJ whole genome shotgun (WGS) entry which is preliminary data.</text>
</comment>
<dbReference type="Proteomes" id="UP000663827">
    <property type="component" value="Unassembled WGS sequence"/>
</dbReference>
<sequence>MSSTNQDIKSAPDPPANAPYVPSAVEAELYLYGLYSMPRLIARSSSDVWIKPTGLRANFERKELRPLRAQRLDEVWEDTVAPAMDRYLVDKQVQWTSMEPLRIGIEGQPFSAVILIGVKPGTLSPELGLEAAVGCRSILVESNIDGIHIIISEPTCTYRPITSSPTHDPPATGNRPYVPSEGEAMYYLHGLPSEARFIARSSTDIWIKWRGSDGYLERKQLTPLGTHRLNEVWEDTVLYNHVMNLYCDSQRNHTCEICG</sequence>
<protein>
    <submittedName>
        <fullName evidence="1">Uncharacterized protein</fullName>
    </submittedName>
</protein>
<gene>
    <name evidence="1" type="ORF">RDB_LOCUS89875</name>
</gene>
<organism evidence="1 2">
    <name type="scientific">Rhizoctonia solani</name>
    <dbReference type="NCBI Taxonomy" id="456999"/>
    <lineage>
        <taxon>Eukaryota</taxon>
        <taxon>Fungi</taxon>
        <taxon>Dikarya</taxon>
        <taxon>Basidiomycota</taxon>
        <taxon>Agaricomycotina</taxon>
        <taxon>Agaricomycetes</taxon>
        <taxon>Cantharellales</taxon>
        <taxon>Ceratobasidiaceae</taxon>
        <taxon>Rhizoctonia</taxon>
    </lineage>
</organism>
<dbReference type="EMBL" id="CAJNJQ010001852">
    <property type="protein sequence ID" value="CAE7152576.1"/>
    <property type="molecule type" value="Genomic_DNA"/>
</dbReference>
<name>A0A8H3E664_9AGAM</name>
<reference evidence="1" key="1">
    <citation type="submission" date="2021-01" db="EMBL/GenBank/DDBJ databases">
        <authorList>
            <person name="Kaushik A."/>
        </authorList>
    </citation>
    <scope>NUCLEOTIDE SEQUENCE</scope>
    <source>
        <strain evidence="1">AG5</strain>
    </source>
</reference>
<accession>A0A8H3E664</accession>
<proteinExistence type="predicted"/>
<dbReference type="AlphaFoldDB" id="A0A8H3E664"/>
<evidence type="ECO:0000313" key="1">
    <source>
        <dbReference type="EMBL" id="CAE7152576.1"/>
    </source>
</evidence>
<evidence type="ECO:0000313" key="2">
    <source>
        <dbReference type="Proteomes" id="UP000663827"/>
    </source>
</evidence>